<dbReference type="EMBL" id="JYLF01000014">
    <property type="protein sequence ID" value="KMN10189.1"/>
    <property type="molecule type" value="Genomic_DNA"/>
</dbReference>
<dbReference type="InterPro" id="IPR009350">
    <property type="entry name" value="Phage_tail_T"/>
</dbReference>
<evidence type="ECO:0000313" key="2">
    <source>
        <dbReference type="EMBL" id="KMN10189.1"/>
    </source>
</evidence>
<evidence type="ECO:0000313" key="3">
    <source>
        <dbReference type="Proteomes" id="UP000036325"/>
    </source>
</evidence>
<gene>
    <name evidence="2" type="ORF">TU86_21795</name>
</gene>
<name>A0A0J6IER9_9PSED</name>
<accession>A0A0J6IER9</accession>
<feature type="domain" description="Minor tail T" evidence="1">
    <location>
        <begin position="18"/>
        <end position="85"/>
    </location>
</feature>
<sequence>MLNNIGGNSVAEAKERLTHHEVLGWIAYREKYGTLDRNRRLERHFAMLTHLTSRVAGGKAELKDYMIYSQQAVAVISLEQAVEAWV</sequence>
<dbReference type="PATRIC" id="fig|1608994.3.peg.532"/>
<proteinExistence type="predicted"/>
<organism evidence="2 3">
    <name type="scientific">Pseudomonas weihenstephanensis</name>
    <dbReference type="NCBI Taxonomy" id="1608994"/>
    <lineage>
        <taxon>Bacteria</taxon>
        <taxon>Pseudomonadati</taxon>
        <taxon>Pseudomonadota</taxon>
        <taxon>Gammaproteobacteria</taxon>
        <taxon>Pseudomonadales</taxon>
        <taxon>Pseudomonadaceae</taxon>
        <taxon>Pseudomonas</taxon>
    </lineage>
</organism>
<dbReference type="Pfam" id="PF06223">
    <property type="entry name" value="Phage_tail_T"/>
    <property type="match status" value="1"/>
</dbReference>
<dbReference type="RefSeq" id="WP_048366402.1">
    <property type="nucleotide sequence ID" value="NZ_JYLF01000014.1"/>
</dbReference>
<dbReference type="AlphaFoldDB" id="A0A0J6IER9"/>
<protein>
    <recommendedName>
        <fullName evidence="1">Minor tail T domain-containing protein</fullName>
    </recommendedName>
</protein>
<dbReference type="Proteomes" id="UP000036325">
    <property type="component" value="Unassembled WGS sequence"/>
</dbReference>
<dbReference type="STRING" id="1608994.TU86_21795"/>
<reference evidence="2 3" key="1">
    <citation type="submission" date="2015-02" db="EMBL/GenBank/DDBJ databases">
        <title>Pseudomonas helleri sp. nov. and Pseudomonas weihenstephanensis sp. nov., isolated from raw cows milk.</title>
        <authorList>
            <person name="von Neubeck M."/>
            <person name="Huptas C."/>
            <person name="Wenning M."/>
            <person name="Scherer S."/>
        </authorList>
    </citation>
    <scope>NUCLEOTIDE SEQUENCE [LARGE SCALE GENOMIC DNA]</scope>
    <source>
        <strain evidence="2 3">DSM 29166</strain>
    </source>
</reference>
<evidence type="ECO:0000259" key="1">
    <source>
        <dbReference type="Pfam" id="PF06223"/>
    </source>
</evidence>
<comment type="caution">
    <text evidence="2">The sequence shown here is derived from an EMBL/GenBank/DDBJ whole genome shotgun (WGS) entry which is preliminary data.</text>
</comment>
<dbReference type="OrthoDB" id="6628031at2"/>